<dbReference type="SUPFAM" id="SSF52266">
    <property type="entry name" value="SGNH hydrolase"/>
    <property type="match status" value="2"/>
</dbReference>
<proteinExistence type="predicted"/>
<evidence type="ECO:0000259" key="4">
    <source>
        <dbReference type="Pfam" id="PF13472"/>
    </source>
</evidence>
<dbReference type="InterPro" id="IPR013830">
    <property type="entry name" value="SGNH_hydro"/>
</dbReference>
<feature type="domain" description="Sialate O-acetylesterase" evidence="3">
    <location>
        <begin position="448"/>
        <end position="579"/>
    </location>
</feature>
<evidence type="ECO:0000256" key="2">
    <source>
        <dbReference type="SAM" id="SignalP"/>
    </source>
</evidence>
<dbReference type="InterPro" id="IPR039329">
    <property type="entry name" value="SIAE"/>
</dbReference>
<feature type="domain" description="Sialate O-acetylesterase" evidence="3">
    <location>
        <begin position="303"/>
        <end position="436"/>
    </location>
</feature>
<feature type="domain" description="SGNH hydrolase-type esterase" evidence="4">
    <location>
        <begin position="28"/>
        <end position="203"/>
    </location>
</feature>
<dbReference type="GO" id="GO:0005975">
    <property type="term" value="P:carbohydrate metabolic process"/>
    <property type="evidence" value="ECO:0007669"/>
    <property type="project" value="TreeGrafter"/>
</dbReference>
<dbReference type="Pfam" id="PF13472">
    <property type="entry name" value="Lipase_GDSL_2"/>
    <property type="match status" value="1"/>
</dbReference>
<keyword evidence="1" id="KW-0378">Hydrolase</keyword>
<evidence type="ECO:0000259" key="3">
    <source>
        <dbReference type="Pfam" id="PF03629"/>
    </source>
</evidence>
<dbReference type="InterPro" id="IPR005181">
    <property type="entry name" value="SASA"/>
</dbReference>
<evidence type="ECO:0000313" key="5">
    <source>
        <dbReference type="EMBL" id="TDE14688.1"/>
    </source>
</evidence>
<dbReference type="Pfam" id="PF03629">
    <property type="entry name" value="SASA"/>
    <property type="match status" value="2"/>
</dbReference>
<accession>A0A4V2Z3Z5</accession>
<dbReference type="Proteomes" id="UP000294850">
    <property type="component" value="Unassembled WGS sequence"/>
</dbReference>
<dbReference type="Gene3D" id="3.40.50.1110">
    <property type="entry name" value="SGNH hydrolase"/>
    <property type="match status" value="2"/>
</dbReference>
<keyword evidence="2" id="KW-0732">Signal</keyword>
<feature type="chain" id="PRO_5020828079" evidence="2">
    <location>
        <begin position="20"/>
        <end position="690"/>
    </location>
</feature>
<evidence type="ECO:0000256" key="1">
    <source>
        <dbReference type="ARBA" id="ARBA00022801"/>
    </source>
</evidence>
<name>A0A4V2Z3Z5_9BACT</name>
<protein>
    <submittedName>
        <fullName evidence="5">Sialate O-acetylesterase</fullName>
    </submittedName>
</protein>
<dbReference type="PANTHER" id="PTHR22901">
    <property type="entry name" value="SIALATE O-ACETYLESTERASE"/>
    <property type="match status" value="1"/>
</dbReference>
<dbReference type="InterPro" id="IPR036514">
    <property type="entry name" value="SGNH_hydro_sf"/>
</dbReference>
<dbReference type="GO" id="GO:0001681">
    <property type="term" value="F:sialate O-acetylesterase activity"/>
    <property type="evidence" value="ECO:0007669"/>
    <property type="project" value="InterPro"/>
</dbReference>
<organism evidence="5 6">
    <name type="scientific">Dyadobacter psychrotolerans</name>
    <dbReference type="NCBI Taxonomy" id="2541721"/>
    <lineage>
        <taxon>Bacteria</taxon>
        <taxon>Pseudomonadati</taxon>
        <taxon>Bacteroidota</taxon>
        <taxon>Cytophagia</taxon>
        <taxon>Cytophagales</taxon>
        <taxon>Spirosomataceae</taxon>
        <taxon>Dyadobacter</taxon>
    </lineage>
</organism>
<dbReference type="RefSeq" id="WP_131959271.1">
    <property type="nucleotide sequence ID" value="NZ_SMFL01000005.1"/>
</dbReference>
<dbReference type="OrthoDB" id="9816001at2"/>
<evidence type="ECO:0000313" key="6">
    <source>
        <dbReference type="Proteomes" id="UP000294850"/>
    </source>
</evidence>
<sequence length="690" mass="77921">MMRIPVLLVLMCCCGLASAEQKPIRVACIGNSVTFGYGLKTPSNESYPVVLQNLLGENYQVKNFGHNGATLLKKGHNPYFKTAVFKKALDFKADVIVVHLGLNDTDPRDWPDFKNDFESDYAWLLDTLKQENPSAKIFVCKLTPIFSGHPRFKSGTREWHRQIQQLIPGIAMANGAELIDLHTKVKCRPDLFNDSIHPDKEGAGIIAETIYQHLTGNFGGLKLPPVFSDDMVLQRQKPIVIWGMANCSEQVTVHLANQSLVTRADRNGKWKVVFPAKTMGRPFGISVETKSKSVVFENILIGDVWLCSGQSNMDFKLKDSKTGPAELSENTFSSQIRLFKLNSLAETNNAAWDSATLIKTNKLDFFSGNWKVNDSETAADFSAVAYYFGKKIHTDIDVPIGLIQLAVGGSTTESWIDRNTLEGDDLLVDMLRNWQKSDFIMPWCRERAGTNLKKSWLPKQRHPYEPAYNFEAGISHLTELPLKGVIWYQGESNTHNFILHEHLFKTLIKSWRQFWGFELPFYYVQLSAIDRASWPDFRNSQRQMLADIPYSGMVVSHDLGDSLNVHPVRKKEIGERLALLALRDTYKRKILATGPALKKIQKKENLIYIDFQSQNKLLTSQNSKLTGFELVDEKGKRLPADARIFKNQVIIRVPDGQTIKAVLYAYQPFTRANLINEAGLPASTFSVSIP</sequence>
<reference evidence="5 6" key="1">
    <citation type="submission" date="2019-03" db="EMBL/GenBank/DDBJ databases">
        <title>Dyadobacter AR-3-6 sp. nov., isolated from arctic soil.</title>
        <authorList>
            <person name="Chaudhary D.K."/>
        </authorList>
    </citation>
    <scope>NUCLEOTIDE SEQUENCE [LARGE SCALE GENOMIC DNA]</scope>
    <source>
        <strain evidence="5 6">AR-3-6</strain>
    </source>
</reference>
<comment type="caution">
    <text evidence="5">The sequence shown here is derived from an EMBL/GenBank/DDBJ whole genome shotgun (WGS) entry which is preliminary data.</text>
</comment>
<keyword evidence="6" id="KW-1185">Reference proteome</keyword>
<dbReference type="AlphaFoldDB" id="A0A4V2Z3Z5"/>
<dbReference type="PANTHER" id="PTHR22901:SF0">
    <property type="entry name" value="SIALATE O-ACETYLESTERASE"/>
    <property type="match status" value="1"/>
</dbReference>
<dbReference type="EMBL" id="SMFL01000005">
    <property type="protein sequence ID" value="TDE14688.1"/>
    <property type="molecule type" value="Genomic_DNA"/>
</dbReference>
<feature type="signal peptide" evidence="2">
    <location>
        <begin position="1"/>
        <end position="19"/>
    </location>
</feature>
<gene>
    <name evidence="5" type="ORF">E0F88_15995</name>
</gene>